<gene>
    <name evidence="1" type="ORF">Ciccas_005981</name>
</gene>
<dbReference type="AlphaFoldDB" id="A0ABD2Q891"/>
<reference evidence="1 2" key="1">
    <citation type="submission" date="2024-11" db="EMBL/GenBank/DDBJ databases">
        <title>Adaptive evolution of stress response genes in parasites aligns with host niche diversity.</title>
        <authorList>
            <person name="Hahn C."/>
            <person name="Resl P."/>
        </authorList>
    </citation>
    <scope>NUCLEOTIDE SEQUENCE [LARGE SCALE GENOMIC DNA]</scope>
    <source>
        <strain evidence="1">EGGRZ-B1_66</strain>
        <tissue evidence="1">Body</tissue>
    </source>
</reference>
<sequence>SFCIIRLASRNKLPNVSKNFTKPKESAAFYLFLLLTPSSATLTRFQSEYLVNVLPQDKTLTDLEAVGEAAVTLLDTELEEIDNGLVGFGHLDGVVSLVKLKTDLGFVEDANSQL</sequence>
<feature type="non-terminal residue" evidence="1">
    <location>
        <position position="1"/>
    </location>
</feature>
<dbReference type="EMBL" id="JBJKFK010000763">
    <property type="protein sequence ID" value="KAL3315387.1"/>
    <property type="molecule type" value="Genomic_DNA"/>
</dbReference>
<protein>
    <submittedName>
        <fullName evidence="1">Uncharacterized protein</fullName>
    </submittedName>
</protein>
<proteinExistence type="predicted"/>
<keyword evidence="2" id="KW-1185">Reference proteome</keyword>
<name>A0ABD2Q891_9PLAT</name>
<evidence type="ECO:0000313" key="1">
    <source>
        <dbReference type="EMBL" id="KAL3315387.1"/>
    </source>
</evidence>
<organism evidence="1 2">
    <name type="scientific">Cichlidogyrus casuarinus</name>
    <dbReference type="NCBI Taxonomy" id="1844966"/>
    <lineage>
        <taxon>Eukaryota</taxon>
        <taxon>Metazoa</taxon>
        <taxon>Spiralia</taxon>
        <taxon>Lophotrochozoa</taxon>
        <taxon>Platyhelminthes</taxon>
        <taxon>Monogenea</taxon>
        <taxon>Monopisthocotylea</taxon>
        <taxon>Dactylogyridea</taxon>
        <taxon>Ancyrocephalidae</taxon>
        <taxon>Cichlidogyrus</taxon>
    </lineage>
</organism>
<accession>A0ABD2Q891</accession>
<comment type="caution">
    <text evidence="1">The sequence shown here is derived from an EMBL/GenBank/DDBJ whole genome shotgun (WGS) entry which is preliminary data.</text>
</comment>
<dbReference type="Proteomes" id="UP001626550">
    <property type="component" value="Unassembled WGS sequence"/>
</dbReference>
<evidence type="ECO:0000313" key="2">
    <source>
        <dbReference type="Proteomes" id="UP001626550"/>
    </source>
</evidence>